<name>A0AAN6LTC8_9PLEO</name>
<dbReference type="InterPro" id="IPR000467">
    <property type="entry name" value="G_patch_dom"/>
</dbReference>
<feature type="region of interest" description="Disordered" evidence="3">
    <location>
        <begin position="102"/>
        <end position="162"/>
    </location>
</feature>
<evidence type="ECO:0000256" key="2">
    <source>
        <dbReference type="SAM" id="Coils"/>
    </source>
</evidence>
<evidence type="ECO:0000259" key="4">
    <source>
        <dbReference type="PROSITE" id="PS50174"/>
    </source>
</evidence>
<comment type="function">
    <text evidence="1">Involved in rRNA-processing at A0, A1 and A2 sites and negatively regulates telomerase.</text>
</comment>
<comment type="caution">
    <text evidence="5">The sequence shown here is derived from an EMBL/GenBank/DDBJ whole genome shotgun (WGS) entry which is preliminary data.</text>
</comment>
<dbReference type="Proteomes" id="UP001280581">
    <property type="component" value="Unassembled WGS sequence"/>
</dbReference>
<feature type="coiled-coil region" evidence="2">
    <location>
        <begin position="299"/>
        <end position="326"/>
    </location>
</feature>
<gene>
    <name evidence="5" type="ORF">GRF29_164g1009307</name>
</gene>
<keyword evidence="6" id="KW-1185">Reference proteome</keyword>
<sequence length="408" mass="44413">MNAEALLKKHGWRGAGHSLDTSGRGIKKPLLISHKQDQNGLGHKKAAWKTDDQWWMRAFDESLQNLGTGQTSTLAQVQQKGINRGGLYGFFVKGEGLIGTIGDESETSVDTVSSTAESEATTTSGDQSASSTPPTSASTSDNEDGNARSKPAHGATLKKRKRAIEASAPAFKKLKKADTLASSSGAAGPVTVVTKVFGTIGADELTRIASVVKTIEKQVKAETRSREKQGAYGLYISSKQAKEQKYFDDPHNPSKKLTQKTAEAQRQKGMRAAQKEMKGQLIADALHKDDLPNHSKWTKKEIVKKYSKVERDLETVEKAYSELKKQVGKKSGKEPVQAARQDERQSLIDAQLTQLSSAKRATYEARAAEKGQSLDDYILRRVEKNTAKKVDKADGDKTAKKTGKGARK</sequence>
<dbReference type="InterPro" id="IPR050656">
    <property type="entry name" value="PINX1"/>
</dbReference>
<evidence type="ECO:0000313" key="5">
    <source>
        <dbReference type="EMBL" id="KAK3201895.1"/>
    </source>
</evidence>
<feature type="compositionally biased region" description="Low complexity" evidence="3">
    <location>
        <begin position="108"/>
        <end position="140"/>
    </location>
</feature>
<feature type="region of interest" description="Disordered" evidence="3">
    <location>
        <begin position="385"/>
        <end position="408"/>
    </location>
</feature>
<accession>A0AAN6LTC8</accession>
<dbReference type="PROSITE" id="PS50174">
    <property type="entry name" value="G_PATCH"/>
    <property type="match status" value="1"/>
</dbReference>
<dbReference type="PANTHER" id="PTHR23149">
    <property type="entry name" value="G PATCH DOMAIN CONTAINING PROTEIN"/>
    <property type="match status" value="1"/>
</dbReference>
<dbReference type="EMBL" id="WVTA01000015">
    <property type="protein sequence ID" value="KAK3201895.1"/>
    <property type="molecule type" value="Genomic_DNA"/>
</dbReference>
<reference evidence="5 6" key="1">
    <citation type="submission" date="2021-02" db="EMBL/GenBank/DDBJ databases">
        <title>Genome assembly of Pseudopithomyces chartarum.</title>
        <authorList>
            <person name="Jauregui R."/>
            <person name="Singh J."/>
            <person name="Voisey C."/>
        </authorList>
    </citation>
    <scope>NUCLEOTIDE SEQUENCE [LARGE SCALE GENOMIC DNA]</scope>
    <source>
        <strain evidence="5 6">AGR01</strain>
    </source>
</reference>
<feature type="domain" description="G-patch" evidence="4">
    <location>
        <begin position="1"/>
        <end position="46"/>
    </location>
</feature>
<proteinExistence type="predicted"/>
<organism evidence="5 6">
    <name type="scientific">Pseudopithomyces chartarum</name>
    <dbReference type="NCBI Taxonomy" id="1892770"/>
    <lineage>
        <taxon>Eukaryota</taxon>
        <taxon>Fungi</taxon>
        <taxon>Dikarya</taxon>
        <taxon>Ascomycota</taxon>
        <taxon>Pezizomycotina</taxon>
        <taxon>Dothideomycetes</taxon>
        <taxon>Pleosporomycetidae</taxon>
        <taxon>Pleosporales</taxon>
        <taxon>Massarineae</taxon>
        <taxon>Didymosphaeriaceae</taxon>
        <taxon>Pseudopithomyces</taxon>
    </lineage>
</organism>
<dbReference type="AlphaFoldDB" id="A0AAN6LTC8"/>
<evidence type="ECO:0000256" key="3">
    <source>
        <dbReference type="SAM" id="MobiDB-lite"/>
    </source>
</evidence>
<keyword evidence="2" id="KW-0175">Coiled coil</keyword>
<feature type="compositionally biased region" description="Basic and acidic residues" evidence="3">
    <location>
        <begin position="385"/>
        <end position="399"/>
    </location>
</feature>
<evidence type="ECO:0000256" key="1">
    <source>
        <dbReference type="ARBA" id="ARBA00043878"/>
    </source>
</evidence>
<evidence type="ECO:0000313" key="6">
    <source>
        <dbReference type="Proteomes" id="UP001280581"/>
    </source>
</evidence>
<dbReference type="PANTHER" id="PTHR23149:SF33">
    <property type="entry name" value="PROTEIN TMA23"/>
    <property type="match status" value="1"/>
</dbReference>
<dbReference type="GO" id="GO:0003676">
    <property type="term" value="F:nucleic acid binding"/>
    <property type="evidence" value="ECO:0007669"/>
    <property type="project" value="InterPro"/>
</dbReference>
<protein>
    <recommendedName>
        <fullName evidence="4">G-patch domain-containing protein</fullName>
    </recommendedName>
</protein>